<evidence type="ECO:0000256" key="11">
    <source>
        <dbReference type="HAMAP-Rule" id="MF_01394"/>
    </source>
</evidence>
<comment type="catalytic activity">
    <reaction evidence="11 12">
        <text>a quinone + NADH + 5 H(+)(in) = a quinol + NAD(+) + 4 H(+)(out)</text>
        <dbReference type="Rhea" id="RHEA:57888"/>
        <dbReference type="ChEBI" id="CHEBI:15378"/>
        <dbReference type="ChEBI" id="CHEBI:24646"/>
        <dbReference type="ChEBI" id="CHEBI:57540"/>
        <dbReference type="ChEBI" id="CHEBI:57945"/>
        <dbReference type="ChEBI" id="CHEBI:132124"/>
    </reaction>
</comment>
<dbReference type="InterPro" id="IPR000440">
    <property type="entry name" value="NADH_UbQ/plastoQ_OxRdtase_su3"/>
</dbReference>
<feature type="transmembrane region" description="Helical" evidence="11">
    <location>
        <begin position="95"/>
        <end position="115"/>
    </location>
</feature>
<comment type="similarity">
    <text evidence="2 11 12">Belongs to the complex I subunit 3 family.</text>
</comment>
<keyword evidence="11" id="KW-0830">Ubiquinone</keyword>
<dbReference type="GO" id="GO:0030964">
    <property type="term" value="C:NADH dehydrogenase complex"/>
    <property type="evidence" value="ECO:0007669"/>
    <property type="project" value="TreeGrafter"/>
</dbReference>
<evidence type="ECO:0000256" key="12">
    <source>
        <dbReference type="RuleBase" id="RU003639"/>
    </source>
</evidence>
<comment type="subunit">
    <text evidence="11">NDH-1 is composed of 14 different subunits. Subunits NuoA, H, J, K, L, M, N constitute the membrane sector of the complex.</text>
</comment>
<evidence type="ECO:0000256" key="5">
    <source>
        <dbReference type="ARBA" id="ARBA00022692"/>
    </source>
</evidence>
<dbReference type="Pfam" id="PF00507">
    <property type="entry name" value="Oxidored_q4"/>
    <property type="match status" value="1"/>
</dbReference>
<evidence type="ECO:0000256" key="3">
    <source>
        <dbReference type="ARBA" id="ARBA00022448"/>
    </source>
</evidence>
<dbReference type="GO" id="GO:0050136">
    <property type="term" value="F:NADH dehydrogenase (quinone) (non-electrogenic) activity"/>
    <property type="evidence" value="ECO:0007669"/>
    <property type="project" value="UniProtKB-UniRule"/>
</dbReference>
<keyword evidence="10 11" id="KW-0472">Membrane</keyword>
<gene>
    <name evidence="11" type="primary">nuoA</name>
    <name evidence="13" type="ORF">A2161_11485</name>
</gene>
<proteinExistence type="inferred from homology"/>
<keyword evidence="8 11" id="KW-1133">Transmembrane helix</keyword>
<dbReference type="HAMAP" id="MF_01394">
    <property type="entry name" value="NDH1_NuoA"/>
    <property type="match status" value="1"/>
</dbReference>
<comment type="function">
    <text evidence="11">NDH-1 shuttles electrons from NADH, via FMN and iron-sulfur (Fe-S) centers, to quinones in the respiratory chain. The immediate electron acceptor for the enzyme in this species is believed to be ubiquinone. Couples the redox reaction to proton translocation (for every two electrons transferred, four hydrogen ions are translocated across the cytoplasmic membrane), and thus conserves the redox energy in a proton gradient.</text>
</comment>
<dbReference type="PANTHER" id="PTHR11058">
    <property type="entry name" value="NADH-UBIQUINONE OXIDOREDUCTASE CHAIN 3"/>
    <property type="match status" value="1"/>
</dbReference>
<evidence type="ECO:0000256" key="9">
    <source>
        <dbReference type="ARBA" id="ARBA00023027"/>
    </source>
</evidence>
<dbReference type="InterPro" id="IPR038430">
    <property type="entry name" value="NDAH_ubi_oxred_su3_sf"/>
</dbReference>
<dbReference type="GO" id="GO:0005886">
    <property type="term" value="C:plasma membrane"/>
    <property type="evidence" value="ECO:0007669"/>
    <property type="project" value="UniProtKB-SubCell"/>
</dbReference>
<dbReference type="AlphaFoldDB" id="A0A1F7RWJ1"/>
<evidence type="ECO:0000256" key="8">
    <source>
        <dbReference type="ARBA" id="ARBA00022989"/>
    </source>
</evidence>
<name>A0A1F7RWJ1_9BACT</name>
<feature type="transmembrane region" description="Helical" evidence="11">
    <location>
        <begin position="60"/>
        <end position="83"/>
    </location>
</feature>
<dbReference type="Gene3D" id="1.20.58.1610">
    <property type="entry name" value="NADH:ubiquinone/plastoquinone oxidoreductase, chain 3"/>
    <property type="match status" value="1"/>
</dbReference>
<dbReference type="GO" id="GO:0048038">
    <property type="term" value="F:quinone binding"/>
    <property type="evidence" value="ECO:0007669"/>
    <property type="project" value="UniProtKB-KW"/>
</dbReference>
<dbReference type="EMBL" id="MGDD01000155">
    <property type="protein sequence ID" value="OGL45939.1"/>
    <property type="molecule type" value="Genomic_DNA"/>
</dbReference>
<evidence type="ECO:0000313" key="14">
    <source>
        <dbReference type="Proteomes" id="UP000179266"/>
    </source>
</evidence>
<keyword evidence="4 11" id="KW-1003">Cell membrane</keyword>
<dbReference type="EC" id="7.1.1.-" evidence="11"/>
<protein>
    <recommendedName>
        <fullName evidence="11">NADH-quinone oxidoreductase subunit A</fullName>
        <ecNumber evidence="11">7.1.1.-</ecNumber>
    </recommendedName>
    <alternativeName>
        <fullName evidence="11">NADH dehydrogenase I subunit A</fullName>
    </alternativeName>
    <alternativeName>
        <fullName evidence="11">NDH-1 subunit A</fullName>
    </alternativeName>
    <alternativeName>
        <fullName evidence="11">NUO1</fullName>
    </alternativeName>
</protein>
<comment type="caution">
    <text evidence="13">The sequence shown here is derived from an EMBL/GenBank/DDBJ whole genome shotgun (WGS) entry which is preliminary data.</text>
</comment>
<organism evidence="13 14">
    <name type="scientific">Candidatus Schekmanbacteria bacterium RBG_13_48_7</name>
    <dbReference type="NCBI Taxonomy" id="1817878"/>
    <lineage>
        <taxon>Bacteria</taxon>
        <taxon>Candidatus Schekmaniibacteriota</taxon>
    </lineage>
</organism>
<evidence type="ECO:0000256" key="7">
    <source>
        <dbReference type="ARBA" id="ARBA00022967"/>
    </source>
</evidence>
<evidence type="ECO:0000256" key="10">
    <source>
        <dbReference type="ARBA" id="ARBA00023136"/>
    </source>
</evidence>
<keyword evidence="7 11" id="KW-1278">Translocase</keyword>
<reference evidence="13 14" key="1">
    <citation type="journal article" date="2016" name="Nat. Commun.">
        <title>Thousands of microbial genomes shed light on interconnected biogeochemical processes in an aquifer system.</title>
        <authorList>
            <person name="Anantharaman K."/>
            <person name="Brown C.T."/>
            <person name="Hug L.A."/>
            <person name="Sharon I."/>
            <person name="Castelle C.J."/>
            <person name="Probst A.J."/>
            <person name="Thomas B.C."/>
            <person name="Singh A."/>
            <person name="Wilkins M.J."/>
            <person name="Karaoz U."/>
            <person name="Brodie E.L."/>
            <person name="Williams K.H."/>
            <person name="Hubbard S.S."/>
            <person name="Banfield J.F."/>
        </authorList>
    </citation>
    <scope>NUCLEOTIDE SEQUENCE [LARGE SCALE GENOMIC DNA]</scope>
</reference>
<keyword evidence="9 11" id="KW-0520">NAD</keyword>
<feature type="transmembrane region" description="Helical" evidence="11">
    <location>
        <begin position="6"/>
        <end position="29"/>
    </location>
</feature>
<dbReference type="Proteomes" id="UP000179266">
    <property type="component" value="Unassembled WGS sequence"/>
</dbReference>
<sequence>MDANYAAIILLFITAVGFAGSMIVLSALIGKKTYESSKLDTFECGLPYQGEARLRFSVKFYIVAMLFTLFDIEAVFFFPWAVFFHESLFKLNKPGFAFIEMFVFILILIIPYIYAWKKGVFEWK</sequence>
<accession>A0A1F7RWJ1</accession>
<keyword evidence="5 11" id="KW-0812">Transmembrane</keyword>
<dbReference type="PANTHER" id="PTHR11058:SF22">
    <property type="entry name" value="NADH-QUINONE OXIDOREDUCTASE SUBUNIT A"/>
    <property type="match status" value="1"/>
</dbReference>
<evidence type="ECO:0000313" key="13">
    <source>
        <dbReference type="EMBL" id="OGL45939.1"/>
    </source>
</evidence>
<evidence type="ECO:0000256" key="1">
    <source>
        <dbReference type="ARBA" id="ARBA00004141"/>
    </source>
</evidence>
<comment type="subcellular location">
    <subcellularLocation>
        <location evidence="11 12">Cell membrane</location>
        <topology evidence="11 12">Multi-pass membrane protein</topology>
    </subcellularLocation>
    <subcellularLocation>
        <location evidence="1">Membrane</location>
        <topology evidence="1">Multi-pass membrane protein</topology>
    </subcellularLocation>
</comment>
<keyword evidence="6 11" id="KW-0874">Quinone</keyword>
<evidence type="ECO:0000256" key="6">
    <source>
        <dbReference type="ARBA" id="ARBA00022719"/>
    </source>
</evidence>
<dbReference type="InterPro" id="IPR023043">
    <property type="entry name" value="NAD(P)H_OxRDtase_bac/plastid"/>
</dbReference>
<evidence type="ECO:0000256" key="4">
    <source>
        <dbReference type="ARBA" id="ARBA00022475"/>
    </source>
</evidence>
<dbReference type="GO" id="GO:0008137">
    <property type="term" value="F:NADH dehydrogenase (ubiquinone) activity"/>
    <property type="evidence" value="ECO:0007669"/>
    <property type="project" value="InterPro"/>
</dbReference>
<keyword evidence="3 11" id="KW-0813">Transport</keyword>
<evidence type="ECO:0000256" key="2">
    <source>
        <dbReference type="ARBA" id="ARBA00008472"/>
    </source>
</evidence>